<dbReference type="Gene3D" id="2.170.16.10">
    <property type="entry name" value="Hedgehog/Intein (Hint) domain"/>
    <property type="match status" value="1"/>
</dbReference>
<dbReference type="SUPFAM" id="SSF51294">
    <property type="entry name" value="Hedgehog/intein (Hint) domain"/>
    <property type="match status" value="1"/>
</dbReference>
<dbReference type="GO" id="GO:0016539">
    <property type="term" value="P:intein-mediated protein splicing"/>
    <property type="evidence" value="ECO:0007669"/>
    <property type="project" value="InterPro"/>
</dbReference>
<dbReference type="PATRIC" id="fig|743722.3.peg.5129"/>
<dbReference type="OrthoDB" id="603864at2"/>
<dbReference type="InterPro" id="IPR003587">
    <property type="entry name" value="Hint_dom_N"/>
</dbReference>
<accession>F4C6B6</accession>
<dbReference type="CDD" id="cd00081">
    <property type="entry name" value="Hint"/>
    <property type="match status" value="1"/>
</dbReference>
<dbReference type="InterPro" id="IPR036844">
    <property type="entry name" value="Hint_dom_sf"/>
</dbReference>
<dbReference type="SMART" id="SM00306">
    <property type="entry name" value="HintN"/>
    <property type="match status" value="1"/>
</dbReference>
<evidence type="ECO:0000313" key="2">
    <source>
        <dbReference type="EMBL" id="ADZ81339.1"/>
    </source>
</evidence>
<dbReference type="eggNOG" id="COG1372">
    <property type="taxonomic scope" value="Bacteria"/>
</dbReference>
<protein>
    <submittedName>
        <fullName evidence="2">Hedgehog/intein hint domain protein</fullName>
    </submittedName>
</protein>
<organism evidence="2">
    <name type="scientific">Sphingobacterium sp. (strain 21)</name>
    <dbReference type="NCBI Taxonomy" id="743722"/>
    <lineage>
        <taxon>Bacteria</taxon>
        <taxon>Pseudomonadati</taxon>
        <taxon>Bacteroidota</taxon>
        <taxon>Sphingobacteriia</taxon>
        <taxon>Sphingobacteriales</taxon>
        <taxon>Sphingobacteriaceae</taxon>
        <taxon>Sphingobacterium</taxon>
    </lineage>
</organism>
<dbReference type="PROSITE" id="PS50817">
    <property type="entry name" value="INTEIN_N_TER"/>
    <property type="match status" value="1"/>
</dbReference>
<feature type="domain" description="Hint" evidence="1">
    <location>
        <begin position="248"/>
        <end position="342"/>
    </location>
</feature>
<dbReference type="HOGENOM" id="CLU_717472_0_0_10"/>
<dbReference type="NCBIfam" id="TIGR01443">
    <property type="entry name" value="intein_Cterm"/>
    <property type="match status" value="1"/>
</dbReference>
<dbReference type="InterPro" id="IPR030934">
    <property type="entry name" value="Intein_C"/>
</dbReference>
<dbReference type="EMBL" id="CP002584">
    <property type="protein sequence ID" value="ADZ81339.1"/>
    <property type="molecule type" value="Genomic_DNA"/>
</dbReference>
<dbReference type="STRING" id="743722.Sph21_4832"/>
<gene>
    <name evidence="2" type="ordered locus">Sph21_4832</name>
</gene>
<dbReference type="Pfam" id="PF07591">
    <property type="entry name" value="PT-HINT"/>
    <property type="match status" value="1"/>
</dbReference>
<evidence type="ECO:0000259" key="1">
    <source>
        <dbReference type="SMART" id="SM00306"/>
    </source>
</evidence>
<dbReference type="KEGG" id="shg:Sph21_4832"/>
<sequence length="385" mass="42157">MTKNSQWLTEKHYLVCPKGVMFKQMKVNSQRNVRFSGHLVATGVDTMIGNAFMCMGNLAFAVPPVSALQAKAVAVMANPGLGLPRIGIPPQLLAFASSLGTMKCNLSSMTRRWVNTSNKLRIHGHPALVVGESTMLCPTEAAVIEAKETFWEAVNTRSLHAIRPIAAFSFSLLASRGLGTLRGTGIVGGPRHHPDSLPGTMNVLSRSAAGMTVYSPVMHTSVTAQQDQLPASSVEFSLSLFSAKGETLTCFPAGTLVHTDNGLLPIEQVTKGKKVWTRNELSQQRELKRVKTVFRRTAMKMVILELDNGVIFELTADHTCFSNGKWRLAQELAVGDYLENIIGEQVQIVHSAVFHRSTLVFNLSVDYNENYFVTEEGLLVHNATY</sequence>
<dbReference type="AlphaFoldDB" id="F4C6B6"/>
<proteinExistence type="predicted"/>
<name>F4C6B6_SPHS2</name>
<dbReference type="InterPro" id="IPR006141">
    <property type="entry name" value="Intein_N"/>
</dbReference>
<reference evidence="2" key="1">
    <citation type="submission" date="2011-03" db="EMBL/GenBank/DDBJ databases">
        <title>Complete sequence of Sphingobacterium sp. 21.</title>
        <authorList>
            <consortium name="US DOE Joint Genome Institute"/>
            <person name="Lucas S."/>
            <person name="Copeland A."/>
            <person name="Lapidus A."/>
            <person name="Cheng J.-F."/>
            <person name="Goodwin L."/>
            <person name="Pitluck S."/>
            <person name="Davenport K."/>
            <person name="Detter J.C."/>
            <person name="Han C."/>
            <person name="Tapia R."/>
            <person name="Land M."/>
            <person name="Hauser L."/>
            <person name="Kyrpides N."/>
            <person name="Ivanova N."/>
            <person name="Ovchinnikova G."/>
            <person name="Pagani I."/>
            <person name="Siebers A.K."/>
            <person name="Allgaier M."/>
            <person name="Thelen M.P."/>
            <person name="Hugenholtz P."/>
            <person name="Woyke T."/>
        </authorList>
    </citation>
    <scope>NUCLEOTIDE SEQUENCE</scope>
    <source>
        <strain evidence="2">21</strain>
    </source>
</reference>